<dbReference type="PROSITE" id="PS50294">
    <property type="entry name" value="WD_REPEATS_REGION"/>
    <property type="match status" value="1"/>
</dbReference>
<dbReference type="SMART" id="SM00320">
    <property type="entry name" value="WD40"/>
    <property type="match status" value="3"/>
</dbReference>
<proteinExistence type="predicted"/>
<dbReference type="SUPFAM" id="SSF50978">
    <property type="entry name" value="WD40 repeat-like"/>
    <property type="match status" value="1"/>
</dbReference>
<accession>A0A9W8H7K4</accession>
<organism evidence="2 3">
    <name type="scientific">Coemansia javaensis</name>
    <dbReference type="NCBI Taxonomy" id="2761396"/>
    <lineage>
        <taxon>Eukaryota</taxon>
        <taxon>Fungi</taxon>
        <taxon>Fungi incertae sedis</taxon>
        <taxon>Zoopagomycota</taxon>
        <taxon>Kickxellomycotina</taxon>
        <taxon>Kickxellomycetes</taxon>
        <taxon>Kickxellales</taxon>
        <taxon>Kickxellaceae</taxon>
        <taxon>Coemansia</taxon>
    </lineage>
</organism>
<name>A0A9W8H7K4_9FUNG</name>
<dbReference type="InterPro" id="IPR036322">
    <property type="entry name" value="WD40_repeat_dom_sf"/>
</dbReference>
<dbReference type="AlphaFoldDB" id="A0A9W8H7K4"/>
<sequence>MRTTAVARLGAGRLADARGAAPYKLQMAAVSSRRGLLFVALRARVSVYAIAHRARPPVLRGRLERSAPGRASDEINAITLGCLHGVEILVAVYDSGQAVAWSLRDDFPVLWVWSGAASTWGCAISPASGAVATSANSRLIRVCSGGTPAPHRETMFLRGHGHNIPCVQFSPCGTYLASASIDQTVRVWALPGGRCVFAFAYTQWCCGVPESDGSGPSAAPPLLLLCSTAADLLLLDPASQESPVVDRIERVVSRSARPAWPETEPFDRVTFLEWIPKLGIAVAGSLSGTVAIVSLCAPAGGARTEARMHVLERIPEHAPASQLYGTAVYHHPEDTPQSAAAVLYLLFLDGEVMAYELRRSAAGAHIPI</sequence>
<dbReference type="InterPro" id="IPR015943">
    <property type="entry name" value="WD40/YVTN_repeat-like_dom_sf"/>
</dbReference>
<feature type="repeat" description="WD" evidence="1">
    <location>
        <begin position="157"/>
        <end position="198"/>
    </location>
</feature>
<dbReference type="Proteomes" id="UP001140217">
    <property type="component" value="Unassembled WGS sequence"/>
</dbReference>
<dbReference type="EMBL" id="JANBUL010000220">
    <property type="protein sequence ID" value="KAJ2778592.1"/>
    <property type="molecule type" value="Genomic_DNA"/>
</dbReference>
<dbReference type="OrthoDB" id="5591786at2759"/>
<evidence type="ECO:0000313" key="3">
    <source>
        <dbReference type="Proteomes" id="UP001140217"/>
    </source>
</evidence>
<gene>
    <name evidence="2" type="ORF">H4R18_004506</name>
</gene>
<keyword evidence="3" id="KW-1185">Reference proteome</keyword>
<dbReference type="Gene3D" id="2.130.10.10">
    <property type="entry name" value="YVTN repeat-like/Quinoprotein amine dehydrogenase"/>
    <property type="match status" value="1"/>
</dbReference>
<dbReference type="PROSITE" id="PS50082">
    <property type="entry name" value="WD_REPEATS_2"/>
    <property type="match status" value="1"/>
</dbReference>
<comment type="caution">
    <text evidence="2">The sequence shown here is derived from an EMBL/GenBank/DDBJ whole genome shotgun (WGS) entry which is preliminary data.</text>
</comment>
<dbReference type="PANTHER" id="PTHR19879:SF9">
    <property type="entry name" value="TRANSCRIPTION INITIATION FACTOR TFIID SUBUNIT 5"/>
    <property type="match status" value="1"/>
</dbReference>
<evidence type="ECO:0000256" key="1">
    <source>
        <dbReference type="PROSITE-ProRule" id="PRU00221"/>
    </source>
</evidence>
<keyword evidence="1" id="KW-0853">WD repeat</keyword>
<reference evidence="2" key="1">
    <citation type="submission" date="2022-07" db="EMBL/GenBank/DDBJ databases">
        <title>Phylogenomic reconstructions and comparative analyses of Kickxellomycotina fungi.</title>
        <authorList>
            <person name="Reynolds N.K."/>
            <person name="Stajich J.E."/>
            <person name="Barry K."/>
            <person name="Grigoriev I.V."/>
            <person name="Crous P."/>
            <person name="Smith M.E."/>
        </authorList>
    </citation>
    <scope>NUCLEOTIDE SEQUENCE</scope>
    <source>
        <strain evidence="2">NBRC 105414</strain>
    </source>
</reference>
<dbReference type="Pfam" id="PF00400">
    <property type="entry name" value="WD40"/>
    <property type="match status" value="1"/>
</dbReference>
<protein>
    <submittedName>
        <fullName evidence="2">Uncharacterized protein</fullName>
    </submittedName>
</protein>
<evidence type="ECO:0000313" key="2">
    <source>
        <dbReference type="EMBL" id="KAJ2778592.1"/>
    </source>
</evidence>
<dbReference type="PANTHER" id="PTHR19879">
    <property type="entry name" value="TRANSCRIPTION INITIATION FACTOR TFIID"/>
    <property type="match status" value="1"/>
</dbReference>
<dbReference type="InterPro" id="IPR001680">
    <property type="entry name" value="WD40_rpt"/>
</dbReference>